<gene>
    <name evidence="1" type="ORF">M422DRAFT_265234</name>
</gene>
<reference evidence="1 2" key="1">
    <citation type="submission" date="2014-06" db="EMBL/GenBank/DDBJ databases">
        <title>Evolutionary Origins and Diversification of the Mycorrhizal Mutualists.</title>
        <authorList>
            <consortium name="DOE Joint Genome Institute"/>
            <consortium name="Mycorrhizal Genomics Consortium"/>
            <person name="Kohler A."/>
            <person name="Kuo A."/>
            <person name="Nagy L.G."/>
            <person name="Floudas D."/>
            <person name="Copeland A."/>
            <person name="Barry K.W."/>
            <person name="Cichocki N."/>
            <person name="Veneault-Fourrey C."/>
            <person name="LaButti K."/>
            <person name="Lindquist E.A."/>
            <person name="Lipzen A."/>
            <person name="Lundell T."/>
            <person name="Morin E."/>
            <person name="Murat C."/>
            <person name="Riley R."/>
            <person name="Ohm R."/>
            <person name="Sun H."/>
            <person name="Tunlid A."/>
            <person name="Henrissat B."/>
            <person name="Grigoriev I.V."/>
            <person name="Hibbett D.S."/>
            <person name="Martin F."/>
        </authorList>
    </citation>
    <scope>NUCLEOTIDE SEQUENCE [LARGE SCALE GENOMIC DNA]</scope>
    <source>
        <strain evidence="1 2">SS14</strain>
    </source>
</reference>
<evidence type="ECO:0000313" key="1">
    <source>
        <dbReference type="EMBL" id="KIJ32895.1"/>
    </source>
</evidence>
<dbReference type="HOGENOM" id="CLU_1050399_0_0_1"/>
<protein>
    <submittedName>
        <fullName evidence="1">Uncharacterized protein</fullName>
    </submittedName>
</protein>
<dbReference type="EMBL" id="KN837220">
    <property type="protein sequence ID" value="KIJ32895.1"/>
    <property type="molecule type" value="Genomic_DNA"/>
</dbReference>
<dbReference type="Proteomes" id="UP000054279">
    <property type="component" value="Unassembled WGS sequence"/>
</dbReference>
<evidence type="ECO:0000313" key="2">
    <source>
        <dbReference type="Proteomes" id="UP000054279"/>
    </source>
</evidence>
<organism evidence="1 2">
    <name type="scientific">Sphaerobolus stellatus (strain SS14)</name>
    <dbReference type="NCBI Taxonomy" id="990650"/>
    <lineage>
        <taxon>Eukaryota</taxon>
        <taxon>Fungi</taxon>
        <taxon>Dikarya</taxon>
        <taxon>Basidiomycota</taxon>
        <taxon>Agaricomycotina</taxon>
        <taxon>Agaricomycetes</taxon>
        <taxon>Phallomycetidae</taxon>
        <taxon>Geastrales</taxon>
        <taxon>Sphaerobolaceae</taxon>
        <taxon>Sphaerobolus</taxon>
    </lineage>
</organism>
<keyword evidence="2" id="KW-1185">Reference proteome</keyword>
<sequence length="265" mass="29339">MAFGFTDLPPTPQQHKWRLRQLTPFFARISSDLVQSSADIQADEQQAVFPPTTVLESCPLQLRSLDIRSFYSASSHGPSNFNRYRCPSADFNAQIYSRHGMTKISQYPPPESCLPPKSYPPGMARDERIGKRWLSMAYYVQRKPPMFFLSTHCESFHSTPILLINGPLSPSSSEPHQTMVWVLNNTSGNITVSVTVTSGGDPSSFVITTATPLNMGQNHWQRTATETLKATLTNGKTYTGAIGANDQITIYDDAVVIIAVTNASF</sequence>
<name>A0A0C9V5Z6_SPHS4</name>
<proteinExistence type="predicted"/>
<accession>A0A0C9V5Z6</accession>
<dbReference type="AlphaFoldDB" id="A0A0C9V5Z6"/>